<organism evidence="3 4">
    <name type="scientific">Pomacea canaliculata</name>
    <name type="common">Golden apple snail</name>
    <dbReference type="NCBI Taxonomy" id="400727"/>
    <lineage>
        <taxon>Eukaryota</taxon>
        <taxon>Metazoa</taxon>
        <taxon>Spiralia</taxon>
        <taxon>Lophotrochozoa</taxon>
        <taxon>Mollusca</taxon>
        <taxon>Gastropoda</taxon>
        <taxon>Caenogastropoda</taxon>
        <taxon>Architaenioglossa</taxon>
        <taxon>Ampullarioidea</taxon>
        <taxon>Ampullariidae</taxon>
        <taxon>Pomacea</taxon>
    </lineage>
</organism>
<name>A0A2T7PJU6_POMCA</name>
<evidence type="ECO:0000259" key="2">
    <source>
        <dbReference type="PROSITE" id="PS50871"/>
    </source>
</evidence>
<dbReference type="EMBL" id="PZQS01000003">
    <property type="protein sequence ID" value="PVD33674.1"/>
    <property type="molecule type" value="Genomic_DNA"/>
</dbReference>
<keyword evidence="1" id="KW-0732">Signal</keyword>
<feature type="domain" description="C1q" evidence="2">
    <location>
        <begin position="17"/>
        <end position="159"/>
    </location>
</feature>
<dbReference type="AlphaFoldDB" id="A0A2T7PJU6"/>
<feature type="chain" id="PRO_5015600418" description="C1q domain-containing protein" evidence="1">
    <location>
        <begin position="20"/>
        <end position="598"/>
    </location>
</feature>
<dbReference type="STRING" id="400727.A0A2T7PJU6"/>
<dbReference type="OrthoDB" id="415358at2759"/>
<dbReference type="Proteomes" id="UP000245119">
    <property type="component" value="Linkage Group LG3"/>
</dbReference>
<proteinExistence type="predicted"/>
<dbReference type="Gene3D" id="2.60.120.10">
    <property type="entry name" value="Jelly Rolls"/>
    <property type="match status" value="1"/>
</dbReference>
<dbReference type="InterPro" id="IPR014710">
    <property type="entry name" value="RmlC-like_jellyroll"/>
</dbReference>
<accession>A0A2T7PJU6</accession>
<dbReference type="SUPFAM" id="SSF51197">
    <property type="entry name" value="Clavaminate synthase-like"/>
    <property type="match status" value="1"/>
</dbReference>
<feature type="signal peptide" evidence="1">
    <location>
        <begin position="1"/>
        <end position="19"/>
    </location>
</feature>
<protein>
    <recommendedName>
        <fullName evidence="2">C1q domain-containing protein</fullName>
    </recommendedName>
</protein>
<dbReference type="InterPro" id="IPR001073">
    <property type="entry name" value="C1q_dom"/>
</dbReference>
<dbReference type="SMART" id="SM00110">
    <property type="entry name" value="C1Q"/>
    <property type="match status" value="1"/>
</dbReference>
<dbReference type="PANTHER" id="PTHR12461">
    <property type="entry name" value="HYPOXIA-INDUCIBLE FACTOR 1 ALPHA INHIBITOR-RELATED"/>
    <property type="match status" value="1"/>
</dbReference>
<gene>
    <name evidence="3" type="ORF">C0Q70_04932</name>
</gene>
<dbReference type="InterPro" id="IPR008983">
    <property type="entry name" value="Tumour_necrosis_fac-like_dom"/>
</dbReference>
<dbReference type="PANTHER" id="PTHR12461:SF83">
    <property type="entry name" value="JMJC DOMAIN-CONTAINING PROTEIN"/>
    <property type="match status" value="1"/>
</dbReference>
<evidence type="ECO:0000313" key="4">
    <source>
        <dbReference type="Proteomes" id="UP000245119"/>
    </source>
</evidence>
<comment type="caution">
    <text evidence="3">The sequence shown here is derived from an EMBL/GenBank/DDBJ whole genome shotgun (WGS) entry which is preliminary data.</text>
</comment>
<reference evidence="3 4" key="1">
    <citation type="submission" date="2018-04" db="EMBL/GenBank/DDBJ databases">
        <title>The genome of golden apple snail Pomacea canaliculata provides insight into stress tolerance and invasive adaptation.</title>
        <authorList>
            <person name="Liu C."/>
            <person name="Liu B."/>
            <person name="Ren Y."/>
            <person name="Zhang Y."/>
            <person name="Wang H."/>
            <person name="Li S."/>
            <person name="Jiang F."/>
            <person name="Yin L."/>
            <person name="Zhang G."/>
            <person name="Qian W."/>
            <person name="Fan W."/>
        </authorList>
    </citation>
    <scope>NUCLEOTIDE SEQUENCE [LARGE SCALE GENOMIC DNA]</scope>
    <source>
        <strain evidence="3">SZHN2017</strain>
        <tissue evidence="3">Muscle</tissue>
    </source>
</reference>
<keyword evidence="4" id="KW-1185">Reference proteome</keyword>
<sequence length="598" mass="67463">MKFVLLLIVSSFAGQGILGQQVAFQAQFSSEYVSAPATGPHIFNNVIFNRGNAYSCSTGKFTAPAPGVYYFATQVFTANKMRVMVDIRRNFTPVSRMALNTTQPGDAESVSTGIILQLAANDQVWVETANPVYPAPILSPPDILRLSKSKCIVAVSSTFLNMKQTKDNAYDRQQNLLDWADVAFWNEANVVYGVCDFENFQWPSGKKLNLGDFSERPSAVVFPRMVEDRTCLLEPEGYTVHPEALAYGGLTTTEAFVEFVNSACHTFRRIDGGLTIEGLHRESILEQLFHVKELKGSVTISDIFHKSATLKQCEKGDLVPCQSELAAENNVKPYQNIPECERIPMPSKDRFFHDFLARSKPVIITGAMDHWTALVKWTSDFFRKRYGDRHVHIKLTPKGEYEGIEAANIWDSFATFKIPKAVIKKLPYPDLVVVRPATTEIKFSEFLDLIGNVSEGRLTNFSAYLEYTSVSDYFPDLKEDITEMFFIQNVLNLKHLNIWLSDGNTLGKTHFDPFDNFLCQISGSKELTLFEPYNNELLYEAHIPEALLSYNKTTRQFQRSTLLDSTAMVMTPIDILNPNFERSTLTPEHLLSMANEDV</sequence>
<dbReference type="InterPro" id="IPR041667">
    <property type="entry name" value="Cupin_8"/>
</dbReference>
<dbReference type="PROSITE" id="PS50871">
    <property type="entry name" value="C1Q"/>
    <property type="match status" value="1"/>
</dbReference>
<dbReference type="Pfam" id="PF00386">
    <property type="entry name" value="C1q"/>
    <property type="match status" value="1"/>
</dbReference>
<dbReference type="PRINTS" id="PR00007">
    <property type="entry name" value="COMPLEMNTC1Q"/>
</dbReference>
<dbReference type="SUPFAM" id="SSF49842">
    <property type="entry name" value="TNF-like"/>
    <property type="match status" value="1"/>
</dbReference>
<evidence type="ECO:0000313" key="3">
    <source>
        <dbReference type="EMBL" id="PVD33674.1"/>
    </source>
</evidence>
<dbReference type="Pfam" id="PF13621">
    <property type="entry name" value="Cupin_8"/>
    <property type="match status" value="1"/>
</dbReference>
<evidence type="ECO:0000256" key="1">
    <source>
        <dbReference type="SAM" id="SignalP"/>
    </source>
</evidence>
<dbReference type="Gene3D" id="2.60.120.40">
    <property type="match status" value="1"/>
</dbReference>